<feature type="compositionally biased region" description="Acidic residues" evidence="1">
    <location>
        <begin position="381"/>
        <end position="393"/>
    </location>
</feature>
<reference evidence="2" key="1">
    <citation type="submission" date="2022-10" db="EMBL/GenBank/DDBJ databases">
        <title>Culturing micro-colonial fungi from biological soil crusts in the Mojave desert and describing Neophaeococcomyces mojavensis, and introducing the new genera and species Taxawa tesnikishii.</title>
        <authorList>
            <person name="Kurbessoian T."/>
            <person name="Stajich J.E."/>
        </authorList>
    </citation>
    <scope>NUCLEOTIDE SEQUENCE</scope>
    <source>
        <strain evidence="2">TK_41</strain>
    </source>
</reference>
<keyword evidence="3" id="KW-1185">Reference proteome</keyword>
<gene>
    <name evidence="2" type="ORF">H2200_004519</name>
</gene>
<evidence type="ECO:0000256" key="1">
    <source>
        <dbReference type="SAM" id="MobiDB-lite"/>
    </source>
</evidence>
<feature type="region of interest" description="Disordered" evidence="1">
    <location>
        <begin position="1"/>
        <end position="38"/>
    </location>
</feature>
<feature type="compositionally biased region" description="Low complexity" evidence="1">
    <location>
        <begin position="1"/>
        <end position="17"/>
    </location>
</feature>
<feature type="compositionally biased region" description="Pro residues" evidence="1">
    <location>
        <begin position="21"/>
        <end position="32"/>
    </location>
</feature>
<protein>
    <submittedName>
        <fullName evidence="2">Uncharacterized protein</fullName>
    </submittedName>
</protein>
<dbReference type="Proteomes" id="UP001172673">
    <property type="component" value="Unassembled WGS sequence"/>
</dbReference>
<dbReference type="AlphaFoldDB" id="A0AA38XDG5"/>
<proteinExistence type="predicted"/>
<evidence type="ECO:0000313" key="2">
    <source>
        <dbReference type="EMBL" id="KAJ9611335.1"/>
    </source>
</evidence>
<evidence type="ECO:0000313" key="3">
    <source>
        <dbReference type="Proteomes" id="UP001172673"/>
    </source>
</evidence>
<organism evidence="2 3">
    <name type="scientific">Cladophialophora chaetospira</name>
    <dbReference type="NCBI Taxonomy" id="386627"/>
    <lineage>
        <taxon>Eukaryota</taxon>
        <taxon>Fungi</taxon>
        <taxon>Dikarya</taxon>
        <taxon>Ascomycota</taxon>
        <taxon>Pezizomycotina</taxon>
        <taxon>Eurotiomycetes</taxon>
        <taxon>Chaetothyriomycetidae</taxon>
        <taxon>Chaetothyriales</taxon>
        <taxon>Herpotrichiellaceae</taxon>
        <taxon>Cladophialophora</taxon>
    </lineage>
</organism>
<sequence length="436" mass="48556">MSGPSSPQSTSSQEPASGLAPSPPSVPTPIPPSTQKDRTTLCGAHLQIQKSSIKGRYSVTQPCTLGGIILIDNHPYALLPAKVFLPPVAYSSQGLCCDRCDHENENDYKPDEEYVLGHAANTEDILDETGKARRNCDAIDRDAEFVVTFIDASLRSLSRVVRIADHQRCDVLADIKRTWKACYVNLDYGWALIEMADVPETLLINQIWDHGRQRDIKYPITRTKYMREAYPERHNLRDEPNMFVTTPRNSPQTAMVDKRFEYMYLAGTGKTSCKKVLALEYEYAGMGDNGSWLVDPSDSQWWGMIITKDKGKSYAILAQAVMENIQKTMGAWHVTLPTPGNDTAAYYAVSAWRGGSEFGSDTETTEEMIDPTVLMRAGGDPTDDETIDSDSDDEYRTPSVIRAEEERASAMNDASTNYVVGEFRVTARSSWQTDGN</sequence>
<comment type="caution">
    <text evidence="2">The sequence shown here is derived from an EMBL/GenBank/DDBJ whole genome shotgun (WGS) entry which is preliminary data.</text>
</comment>
<name>A0AA38XDG5_9EURO</name>
<accession>A0AA38XDG5</accession>
<dbReference type="EMBL" id="JAPDRK010000006">
    <property type="protein sequence ID" value="KAJ9611335.1"/>
    <property type="molecule type" value="Genomic_DNA"/>
</dbReference>
<feature type="region of interest" description="Disordered" evidence="1">
    <location>
        <begin position="374"/>
        <end position="397"/>
    </location>
</feature>